<comment type="caution">
    <text evidence="3">The sequence shown here is derived from an EMBL/GenBank/DDBJ whole genome shotgun (WGS) entry which is preliminary data.</text>
</comment>
<feature type="transmembrane region" description="Helical" evidence="2">
    <location>
        <begin position="74"/>
        <end position="97"/>
    </location>
</feature>
<feature type="compositionally biased region" description="Polar residues" evidence="1">
    <location>
        <begin position="1"/>
        <end position="14"/>
    </location>
</feature>
<proteinExistence type="predicted"/>
<evidence type="ECO:0008006" key="5">
    <source>
        <dbReference type="Google" id="ProtNLM"/>
    </source>
</evidence>
<sequence>MRHGNNQNKETTGMPSAPRHKNKTLTTFLATVTGSIGLHRFYLYGGRDRFGWLHILAIPLSLGLMAAQPEAPRLFTALPLVLSALIACLEAPVIGLTPDEKWDARHNVGSGKSSESHWILAVILVLTVGLGAMGVIALLARSFDLLFTGGAFG</sequence>
<keyword evidence="2" id="KW-0812">Transmembrane</keyword>
<feature type="transmembrane region" description="Helical" evidence="2">
    <location>
        <begin position="117"/>
        <end position="140"/>
    </location>
</feature>
<evidence type="ECO:0000313" key="4">
    <source>
        <dbReference type="Proteomes" id="UP000006772"/>
    </source>
</evidence>
<dbReference type="Proteomes" id="UP000006772">
    <property type="component" value="Unassembled WGS sequence"/>
</dbReference>
<feature type="region of interest" description="Disordered" evidence="1">
    <location>
        <begin position="1"/>
        <end position="20"/>
    </location>
</feature>
<reference evidence="3 4" key="1">
    <citation type="journal article" date="2013" name="Front. Microbiol.">
        <title>The genome of the endophytic bacterium H. frisingense GSF30(T) identifies diverse strategies in the Herbaspirillum genus to interact with plants.</title>
        <authorList>
            <person name="Straub D."/>
            <person name="Rothballer M."/>
            <person name="Hartmann A."/>
            <person name="Ludewig U."/>
        </authorList>
    </citation>
    <scope>NUCLEOTIDE SEQUENCE [LARGE SCALE GENOMIC DNA]</scope>
    <source>
        <strain evidence="3 4">GSF30</strain>
    </source>
</reference>
<keyword evidence="2" id="KW-0472">Membrane</keyword>
<evidence type="ECO:0000256" key="1">
    <source>
        <dbReference type="SAM" id="MobiDB-lite"/>
    </source>
</evidence>
<feature type="transmembrane region" description="Helical" evidence="2">
    <location>
        <begin position="50"/>
        <end position="67"/>
    </location>
</feature>
<keyword evidence="2" id="KW-1133">Transmembrane helix</keyword>
<protein>
    <recommendedName>
        <fullName evidence="5">TM2 domain-containing protein</fullName>
    </recommendedName>
</protein>
<gene>
    <name evidence="3" type="ORF">HFRIS_006178</name>
</gene>
<name>A0AAI9IGB1_9BURK</name>
<accession>A0AAI9IGB1</accession>
<evidence type="ECO:0000256" key="2">
    <source>
        <dbReference type="SAM" id="Phobius"/>
    </source>
</evidence>
<dbReference type="AlphaFoldDB" id="A0AAI9IGB1"/>
<evidence type="ECO:0000313" key="3">
    <source>
        <dbReference type="EMBL" id="EOA05657.1"/>
    </source>
</evidence>
<organism evidence="3 4">
    <name type="scientific">Herbaspirillum frisingense GSF30</name>
    <dbReference type="NCBI Taxonomy" id="864073"/>
    <lineage>
        <taxon>Bacteria</taxon>
        <taxon>Pseudomonadati</taxon>
        <taxon>Pseudomonadota</taxon>
        <taxon>Betaproteobacteria</taxon>
        <taxon>Burkholderiales</taxon>
        <taxon>Oxalobacteraceae</taxon>
        <taxon>Herbaspirillum</taxon>
    </lineage>
</organism>
<dbReference type="EMBL" id="AEEC02000006">
    <property type="protein sequence ID" value="EOA05657.1"/>
    <property type="molecule type" value="Genomic_DNA"/>
</dbReference>